<sequence length="285" mass="32316">MTRKFATLIEIMTSPPATTRGYDAAFCSELDRKYICPVCLSALHQPMQTACGHRFCKSCIQGVINGRTQAKCPVDNVVFKCKDELFEDKAFQREVLSQTVKCGNHGLGCAWSGELRTYQDHDGRCLYISVPCDNHCGLILPRFRLRDHAETCERRPVDCQHCNSQIPFTDLTKHQVLACQNLPVQCTLCGQAGIRRKDISSHIDITTGDCPSTVVPCQYASFGCQFQNKRRDMVEHYREAANHHILLLVGKISDQEQRISTLESELLRIQQEQDVQKQTLQQLQP</sequence>
<reference evidence="8" key="1">
    <citation type="submission" date="2025-08" db="UniProtKB">
        <authorList>
            <consortium name="RefSeq"/>
        </authorList>
    </citation>
    <scope>IDENTIFICATION</scope>
    <source>
        <tissue evidence="8">Whole sample</tissue>
    </source>
</reference>
<keyword evidence="7" id="KW-1185">Reference proteome</keyword>
<dbReference type="KEGG" id="cvn:111121029"/>
<dbReference type="InterPro" id="IPR001841">
    <property type="entry name" value="Znf_RING"/>
</dbReference>
<feature type="zinc finger region" description="TRAF-type" evidence="4">
    <location>
        <begin position="174"/>
        <end position="227"/>
    </location>
</feature>
<name>A0A8B8CTR9_CRAVI</name>
<dbReference type="SUPFAM" id="SSF57850">
    <property type="entry name" value="RING/U-box"/>
    <property type="match status" value="1"/>
</dbReference>
<evidence type="ECO:0000256" key="4">
    <source>
        <dbReference type="PROSITE-ProRule" id="PRU00207"/>
    </source>
</evidence>
<evidence type="ECO:0000256" key="1">
    <source>
        <dbReference type="ARBA" id="ARBA00022723"/>
    </source>
</evidence>
<dbReference type="GeneID" id="111121029"/>
<dbReference type="AlphaFoldDB" id="A0A8B8CTR9"/>
<dbReference type="PROSITE" id="PS50145">
    <property type="entry name" value="ZF_TRAF"/>
    <property type="match status" value="2"/>
</dbReference>
<dbReference type="Pfam" id="PF00097">
    <property type="entry name" value="zf-C3HC4"/>
    <property type="match status" value="1"/>
</dbReference>
<proteinExistence type="predicted"/>
<keyword evidence="1 4" id="KW-0479">Metal-binding</keyword>
<organism evidence="7 8">
    <name type="scientific">Crassostrea virginica</name>
    <name type="common">Eastern oyster</name>
    <dbReference type="NCBI Taxonomy" id="6565"/>
    <lineage>
        <taxon>Eukaryota</taxon>
        <taxon>Metazoa</taxon>
        <taxon>Spiralia</taxon>
        <taxon>Lophotrochozoa</taxon>
        <taxon>Mollusca</taxon>
        <taxon>Bivalvia</taxon>
        <taxon>Autobranchia</taxon>
        <taxon>Pteriomorphia</taxon>
        <taxon>Ostreida</taxon>
        <taxon>Ostreoidea</taxon>
        <taxon>Ostreidae</taxon>
        <taxon>Crassostrea</taxon>
    </lineage>
</organism>
<dbReference type="InterPro" id="IPR017907">
    <property type="entry name" value="Znf_RING_CS"/>
</dbReference>
<evidence type="ECO:0000259" key="5">
    <source>
        <dbReference type="PROSITE" id="PS50089"/>
    </source>
</evidence>
<dbReference type="SUPFAM" id="SSF49599">
    <property type="entry name" value="TRAF domain-like"/>
    <property type="match status" value="2"/>
</dbReference>
<dbReference type="Pfam" id="PF02176">
    <property type="entry name" value="zf-TRAF"/>
    <property type="match status" value="2"/>
</dbReference>
<accession>A0A8B8CTR9</accession>
<keyword evidence="3 4" id="KW-0862">Zinc</keyword>
<dbReference type="OrthoDB" id="10051587at2759"/>
<feature type="zinc finger region" description="TRAF-type" evidence="4">
    <location>
        <begin position="121"/>
        <end position="171"/>
    </location>
</feature>
<feature type="domain" description="TRAF-type" evidence="6">
    <location>
        <begin position="121"/>
        <end position="171"/>
    </location>
</feature>
<keyword evidence="2 4" id="KW-0863">Zinc-finger</keyword>
<dbReference type="InterPro" id="IPR013083">
    <property type="entry name" value="Znf_RING/FYVE/PHD"/>
</dbReference>
<evidence type="ECO:0000313" key="7">
    <source>
        <dbReference type="Proteomes" id="UP000694844"/>
    </source>
</evidence>
<dbReference type="SMART" id="SM00184">
    <property type="entry name" value="RING"/>
    <property type="match status" value="1"/>
</dbReference>
<evidence type="ECO:0000256" key="3">
    <source>
        <dbReference type="ARBA" id="ARBA00022833"/>
    </source>
</evidence>
<dbReference type="PROSITE" id="PS00518">
    <property type="entry name" value="ZF_RING_1"/>
    <property type="match status" value="1"/>
</dbReference>
<dbReference type="GO" id="GO:0043122">
    <property type="term" value="P:regulation of canonical NF-kappaB signal transduction"/>
    <property type="evidence" value="ECO:0007669"/>
    <property type="project" value="TreeGrafter"/>
</dbReference>
<dbReference type="FunFam" id="3.30.40.10:FF:000179">
    <property type="entry name" value="TNF receptor-associated factor"/>
    <property type="match status" value="1"/>
</dbReference>
<dbReference type="Gene3D" id="3.30.40.10">
    <property type="entry name" value="Zinc/RING finger domain, C3HC4 (zinc finger)"/>
    <property type="match status" value="3"/>
</dbReference>
<dbReference type="PANTHER" id="PTHR10131:SF94">
    <property type="entry name" value="TNF RECEPTOR-ASSOCIATED FACTOR 4"/>
    <property type="match status" value="1"/>
</dbReference>
<feature type="domain" description="TRAF-type" evidence="6">
    <location>
        <begin position="174"/>
        <end position="227"/>
    </location>
</feature>
<dbReference type="RefSeq" id="XP_022317831.1">
    <property type="nucleotide sequence ID" value="XM_022462123.1"/>
</dbReference>
<dbReference type="PANTHER" id="PTHR10131">
    <property type="entry name" value="TNF RECEPTOR ASSOCIATED FACTOR"/>
    <property type="match status" value="1"/>
</dbReference>
<dbReference type="InterPro" id="IPR018957">
    <property type="entry name" value="Znf_C3HC4_RING-type"/>
</dbReference>
<dbReference type="InterPro" id="IPR001293">
    <property type="entry name" value="Znf_TRAF"/>
</dbReference>
<feature type="domain" description="RING-type" evidence="5">
    <location>
        <begin position="36"/>
        <end position="76"/>
    </location>
</feature>
<dbReference type="PROSITE" id="PS50089">
    <property type="entry name" value="ZF_RING_2"/>
    <property type="match status" value="1"/>
</dbReference>
<dbReference type="Proteomes" id="UP000694844">
    <property type="component" value="Chromosome 2"/>
</dbReference>
<protein>
    <submittedName>
        <fullName evidence="8">TNF receptor-associated factor 6-like isoform X1</fullName>
    </submittedName>
</protein>
<gene>
    <name evidence="8" type="primary">LOC111121029</name>
</gene>
<evidence type="ECO:0000313" key="8">
    <source>
        <dbReference type="RefSeq" id="XP_022317831.1"/>
    </source>
</evidence>
<dbReference type="GO" id="GO:0008270">
    <property type="term" value="F:zinc ion binding"/>
    <property type="evidence" value="ECO:0007669"/>
    <property type="project" value="UniProtKB-KW"/>
</dbReference>
<evidence type="ECO:0000259" key="6">
    <source>
        <dbReference type="PROSITE" id="PS50145"/>
    </source>
</evidence>
<evidence type="ECO:0000256" key="2">
    <source>
        <dbReference type="ARBA" id="ARBA00022771"/>
    </source>
</evidence>